<organism evidence="5 6">
    <name type="scientific">Variimorphobacter saccharofermentans</name>
    <dbReference type="NCBI Taxonomy" id="2755051"/>
    <lineage>
        <taxon>Bacteria</taxon>
        <taxon>Bacillati</taxon>
        <taxon>Bacillota</taxon>
        <taxon>Clostridia</taxon>
        <taxon>Lachnospirales</taxon>
        <taxon>Lachnospiraceae</taxon>
        <taxon>Variimorphobacter</taxon>
    </lineage>
</organism>
<evidence type="ECO:0000259" key="4">
    <source>
        <dbReference type="PROSITE" id="PS50932"/>
    </source>
</evidence>
<protein>
    <submittedName>
        <fullName evidence="5">LacI family DNA-binding transcriptional regulator</fullName>
    </submittedName>
</protein>
<dbReference type="InterPro" id="IPR010982">
    <property type="entry name" value="Lambda_DNA-bd_dom_sf"/>
</dbReference>
<evidence type="ECO:0000256" key="3">
    <source>
        <dbReference type="ARBA" id="ARBA00023163"/>
    </source>
</evidence>
<dbReference type="SMART" id="SM00354">
    <property type="entry name" value="HTH_LACI"/>
    <property type="match status" value="1"/>
</dbReference>
<keyword evidence="3" id="KW-0804">Transcription</keyword>
<dbReference type="AlphaFoldDB" id="A0A839K2E3"/>
<proteinExistence type="predicted"/>
<keyword evidence="1" id="KW-0805">Transcription regulation</keyword>
<dbReference type="InterPro" id="IPR046335">
    <property type="entry name" value="LacI/GalR-like_sensor"/>
</dbReference>
<dbReference type="InterPro" id="IPR000843">
    <property type="entry name" value="HTH_LacI"/>
</dbReference>
<dbReference type="RefSeq" id="WP_228353584.1">
    <property type="nucleotide sequence ID" value="NZ_JACEGA010000001.1"/>
</dbReference>
<dbReference type="Pfam" id="PF00356">
    <property type="entry name" value="LacI"/>
    <property type="match status" value="1"/>
</dbReference>
<evidence type="ECO:0000313" key="6">
    <source>
        <dbReference type="Proteomes" id="UP000574276"/>
    </source>
</evidence>
<feature type="domain" description="HTH lacI-type" evidence="4">
    <location>
        <begin position="5"/>
        <end position="59"/>
    </location>
</feature>
<reference evidence="5 6" key="1">
    <citation type="submission" date="2020-07" db="EMBL/GenBank/DDBJ databases">
        <title>Characterization and genome sequencing of isolate MD1, a novel member within the family Lachnospiraceae.</title>
        <authorList>
            <person name="Rettenmaier R."/>
            <person name="Di Bello L."/>
            <person name="Zinser C."/>
            <person name="Scheitz K."/>
            <person name="Liebl W."/>
            <person name="Zverlov V."/>
        </authorList>
    </citation>
    <scope>NUCLEOTIDE SEQUENCE [LARGE SCALE GENOMIC DNA]</scope>
    <source>
        <strain evidence="5 6">MD1</strain>
    </source>
</reference>
<dbReference type="Proteomes" id="UP000574276">
    <property type="component" value="Unassembled WGS sequence"/>
</dbReference>
<sequence length="365" mass="41307">MKKTATRADVARAAGVSVASVSRAVNNSGYIKKDTKERILEIAKNMGYNPNPIALSLQSQKTRQLILYQNDIITSYNLQFFNGATRAAYKRGYSIFLDINCEFDKIRRHLVDGVIFSLEALAEKYINTVGVNYYLPVVVTSNDASFSFAHPVHNVLIDNHKVVNMGIDYLMNKGHRKIGMVLQDKGKNSEIRYRIWKTRMEQYKRDSGINIDLDELVIRAEISNSENMHIGHLDPTLRLQSSDDNYTNYASFSIGKRAAEIYLKSNTSATALLCFNDDIAYGFIRGVEKNGVRVPEDISVMGIDGIYLREWLEKKITTVSIDPENLGTLSTNVMIDILEDKNPKYINWTSPKILEGETVKDITVR</sequence>
<dbReference type="CDD" id="cd01392">
    <property type="entry name" value="HTH_LacI"/>
    <property type="match status" value="1"/>
</dbReference>
<evidence type="ECO:0000256" key="2">
    <source>
        <dbReference type="ARBA" id="ARBA00023125"/>
    </source>
</evidence>
<dbReference type="PANTHER" id="PTHR30146">
    <property type="entry name" value="LACI-RELATED TRANSCRIPTIONAL REPRESSOR"/>
    <property type="match status" value="1"/>
</dbReference>
<accession>A0A839K2E3</accession>
<name>A0A839K2E3_9FIRM</name>
<dbReference type="CDD" id="cd06267">
    <property type="entry name" value="PBP1_LacI_sugar_binding-like"/>
    <property type="match status" value="1"/>
</dbReference>
<comment type="caution">
    <text evidence="5">The sequence shown here is derived from an EMBL/GenBank/DDBJ whole genome shotgun (WGS) entry which is preliminary data.</text>
</comment>
<evidence type="ECO:0000256" key="1">
    <source>
        <dbReference type="ARBA" id="ARBA00023015"/>
    </source>
</evidence>
<dbReference type="Gene3D" id="3.40.50.2300">
    <property type="match status" value="2"/>
</dbReference>
<evidence type="ECO:0000313" key="5">
    <source>
        <dbReference type="EMBL" id="MBB2183974.1"/>
    </source>
</evidence>
<gene>
    <name evidence="5" type="ORF">H0486_13925</name>
</gene>
<dbReference type="PROSITE" id="PS50932">
    <property type="entry name" value="HTH_LACI_2"/>
    <property type="match status" value="1"/>
</dbReference>
<dbReference type="GO" id="GO:0000976">
    <property type="term" value="F:transcription cis-regulatory region binding"/>
    <property type="evidence" value="ECO:0007669"/>
    <property type="project" value="TreeGrafter"/>
</dbReference>
<dbReference type="EMBL" id="JACEGA010000001">
    <property type="protein sequence ID" value="MBB2183974.1"/>
    <property type="molecule type" value="Genomic_DNA"/>
</dbReference>
<dbReference type="PANTHER" id="PTHR30146:SF138">
    <property type="entry name" value="TRANSCRIPTIONAL REGULATORY PROTEIN"/>
    <property type="match status" value="1"/>
</dbReference>
<dbReference type="SUPFAM" id="SSF47413">
    <property type="entry name" value="lambda repressor-like DNA-binding domains"/>
    <property type="match status" value="1"/>
</dbReference>
<dbReference type="Gene3D" id="1.10.260.40">
    <property type="entry name" value="lambda repressor-like DNA-binding domains"/>
    <property type="match status" value="1"/>
</dbReference>
<dbReference type="InterPro" id="IPR028082">
    <property type="entry name" value="Peripla_BP_I"/>
</dbReference>
<keyword evidence="6" id="KW-1185">Reference proteome</keyword>
<dbReference type="Pfam" id="PF13377">
    <property type="entry name" value="Peripla_BP_3"/>
    <property type="match status" value="1"/>
</dbReference>
<dbReference type="SUPFAM" id="SSF53822">
    <property type="entry name" value="Periplasmic binding protein-like I"/>
    <property type="match status" value="1"/>
</dbReference>
<dbReference type="GO" id="GO:0003700">
    <property type="term" value="F:DNA-binding transcription factor activity"/>
    <property type="evidence" value="ECO:0007669"/>
    <property type="project" value="TreeGrafter"/>
</dbReference>
<keyword evidence="2 5" id="KW-0238">DNA-binding</keyword>